<keyword evidence="3" id="KW-1185">Reference proteome</keyword>
<dbReference type="InterPro" id="IPR041270">
    <property type="entry name" value="Phage_ABA_S"/>
</dbReference>
<evidence type="ECO:0000313" key="2">
    <source>
        <dbReference type="EMBL" id="MDQ0154786.1"/>
    </source>
</evidence>
<dbReference type="RefSeq" id="WP_307149378.1">
    <property type="nucleotide sequence ID" value="NZ_JAUSTU010000004.1"/>
</dbReference>
<dbReference type="EMBL" id="JAUSTU010000004">
    <property type="protein sequence ID" value="MDQ0154786.1"/>
    <property type="molecule type" value="Genomic_DNA"/>
</dbReference>
<gene>
    <name evidence="2" type="ORF">J2S07_001090</name>
</gene>
<organism evidence="2 3">
    <name type="scientific">Anoxybacillus andreesenii</name>
    <dbReference type="NCBI Taxonomy" id="1325932"/>
    <lineage>
        <taxon>Bacteria</taxon>
        <taxon>Bacillati</taxon>
        <taxon>Bacillota</taxon>
        <taxon>Bacilli</taxon>
        <taxon>Bacillales</taxon>
        <taxon>Anoxybacillaceae</taxon>
        <taxon>Anoxybacillus</taxon>
    </lineage>
</organism>
<dbReference type="Pfam" id="PF18066">
    <property type="entry name" value="Phage_ABA_S"/>
    <property type="match status" value="1"/>
</dbReference>
<name>A0ABT9V1J8_9BACL</name>
<reference evidence="2 3" key="1">
    <citation type="submission" date="2023-07" db="EMBL/GenBank/DDBJ databases">
        <title>Genomic Encyclopedia of Type Strains, Phase IV (KMG-IV): sequencing the most valuable type-strain genomes for metagenomic binning, comparative biology and taxonomic classification.</title>
        <authorList>
            <person name="Goeker M."/>
        </authorList>
    </citation>
    <scope>NUCLEOTIDE SEQUENCE [LARGE SCALE GENOMIC DNA]</scope>
    <source>
        <strain evidence="2 3">DSM 23948</strain>
    </source>
</reference>
<feature type="domain" description="Phage ABA sandwich" evidence="1">
    <location>
        <begin position="6"/>
        <end position="86"/>
    </location>
</feature>
<evidence type="ECO:0000259" key="1">
    <source>
        <dbReference type="Pfam" id="PF18066"/>
    </source>
</evidence>
<dbReference type="Proteomes" id="UP001231362">
    <property type="component" value="Unassembled WGS sequence"/>
</dbReference>
<accession>A0ABT9V1J8</accession>
<sequence length="99" mass="11750">MDKIEVIARRIMDWKLNRWDRWYDHEKEIFIENFRPDENLEHAKLVVTRLEELGFSYQVVKDFEVCFNHFCGSGNTLAQAITNAAFAIADNTTVPEEWL</sequence>
<protein>
    <recommendedName>
        <fullName evidence="1">Phage ABA sandwich domain-containing protein</fullName>
    </recommendedName>
</protein>
<comment type="caution">
    <text evidence="2">The sequence shown here is derived from an EMBL/GenBank/DDBJ whole genome shotgun (WGS) entry which is preliminary data.</text>
</comment>
<evidence type="ECO:0000313" key="3">
    <source>
        <dbReference type="Proteomes" id="UP001231362"/>
    </source>
</evidence>
<proteinExistence type="predicted"/>